<evidence type="ECO:0000259" key="1">
    <source>
        <dbReference type="Pfam" id="PF06527"/>
    </source>
</evidence>
<protein>
    <recommendedName>
        <fullName evidence="1">TniQ domain-containing protein</fullName>
    </recommendedName>
</protein>
<dbReference type="AlphaFoldDB" id="A0A0G3XNE9"/>
<dbReference type="Pfam" id="PF06527">
    <property type="entry name" value="TniQ"/>
    <property type="match status" value="1"/>
</dbReference>
<dbReference type="Proteomes" id="UP000035287">
    <property type="component" value="Plasmid p1"/>
</dbReference>
<reference evidence="2 3" key="1">
    <citation type="submission" date="2015-06" db="EMBL/GenBank/DDBJ databases">
        <authorList>
            <person name="Zeng Y."/>
            <person name="Huang Y."/>
        </authorList>
    </citation>
    <scope>NUCLEOTIDE SEQUENCE [LARGE SCALE GENOMIC DNA]</scope>
    <source>
        <strain evidence="2 3">PQ-2</strain>
        <plasmid evidence="3">Plasmid p1</plasmid>
    </source>
</reference>
<feature type="domain" description="TniQ" evidence="1">
    <location>
        <begin position="13"/>
        <end position="144"/>
    </location>
</feature>
<name>A0A0G3XNE9_9SPHN</name>
<accession>A0A0G3XNE9</accession>
<geneLocation type="plasmid" evidence="2 3">
    <name>p1</name>
</geneLocation>
<keyword evidence="3" id="KW-1185">Reference proteome</keyword>
<keyword evidence="2" id="KW-0614">Plasmid</keyword>
<dbReference type="EMBL" id="CP011771">
    <property type="protein sequence ID" value="AKM12083.1"/>
    <property type="molecule type" value="Genomic_DNA"/>
</dbReference>
<dbReference type="RefSeq" id="WP_037485755.1">
    <property type="nucleotide sequence ID" value="NZ_JACIEL010000026.1"/>
</dbReference>
<dbReference type="PATRIC" id="fig|1348774.3.peg.3849"/>
<dbReference type="InterPro" id="IPR009492">
    <property type="entry name" value="TniQ"/>
</dbReference>
<organism evidence="2 3">
    <name type="scientific">Croceicoccus naphthovorans</name>
    <dbReference type="NCBI Taxonomy" id="1348774"/>
    <lineage>
        <taxon>Bacteria</taxon>
        <taxon>Pseudomonadati</taxon>
        <taxon>Pseudomonadota</taxon>
        <taxon>Alphaproteobacteria</taxon>
        <taxon>Sphingomonadales</taxon>
        <taxon>Erythrobacteraceae</taxon>
        <taxon>Croceicoccus</taxon>
    </lineage>
</organism>
<evidence type="ECO:0000313" key="2">
    <source>
        <dbReference type="EMBL" id="AKM12083.1"/>
    </source>
</evidence>
<dbReference type="KEGG" id="cna:AB433_18280"/>
<gene>
    <name evidence="2" type="ORF">AB433_18280</name>
</gene>
<sequence>MIALGLEPEPLAFRVRPLADECFDSWIDRVGRAHDVTRSVLFRHLGIEPALAGQDLGRGRRGLDTTWHQAFDGLVERLAWAVQCEKERISATFLACEASALLPRGLRHYACARCWYEARRAGKPEFIRREWILRASWRCREHGLPGKVPGEPGGRLSLAQLARLVVLAERSLAVARPSQKTIRRNSAILAQLVRQSEWQRHRAIDHAYRDRIAANVFHFSADRIAMLALAHGRRGAAPRRFETLISQALPERPTPGGGSLADQKPPYRLQAAFRTKPRSHWIAPELLSLLCAYGALRARQGREAVLQAA</sequence>
<proteinExistence type="predicted"/>
<evidence type="ECO:0000313" key="3">
    <source>
        <dbReference type="Proteomes" id="UP000035287"/>
    </source>
</evidence>